<dbReference type="AlphaFoldDB" id="A0A9N8EQR1"/>
<evidence type="ECO:0000256" key="2">
    <source>
        <dbReference type="SAM" id="Phobius"/>
    </source>
</evidence>
<dbReference type="EMBL" id="CAICTM010001623">
    <property type="protein sequence ID" value="CAB9525063.1"/>
    <property type="molecule type" value="Genomic_DNA"/>
</dbReference>
<evidence type="ECO:0000256" key="1">
    <source>
        <dbReference type="SAM" id="MobiDB-lite"/>
    </source>
</evidence>
<proteinExistence type="predicted"/>
<feature type="compositionally biased region" description="Polar residues" evidence="1">
    <location>
        <begin position="1"/>
        <end position="36"/>
    </location>
</feature>
<feature type="region of interest" description="Disordered" evidence="1">
    <location>
        <begin position="250"/>
        <end position="270"/>
    </location>
</feature>
<keyword evidence="2" id="KW-0812">Transmembrane</keyword>
<dbReference type="Proteomes" id="UP001153069">
    <property type="component" value="Unassembled WGS sequence"/>
</dbReference>
<sequence>MGLQTPTTNRTPLSVASQQHAKGSQFQCQTPTSASLQTPTATRTPQTPDSEDGNGSKVGTVQTPTATRTPQTPSLQNGSGIKLNPKNSFQQATPNAMGLVLTPTATRTPQTPGLQEGGSGTKINPTTTAHSDSPTTSGSVLTPSATRTPQTPCSLGNKLNPTDTAHSATRAPTTSVTRIAVTPRSVRNSILTTSGSSKKTTLTKPDSQKIDLKGLYNRAYQVRWVQLRANRRRRIQAAREIQYWWVHTTNNNESSKGSRDTDNHNDDNLQNDERVQNEIVAAPAEDCMVSIVESTSDGLSLAQAKEPENEVLKQESNESARQPLFSTFWWGFLLLVLVMVVSLVAMAVVFLTEDDLIRMLQVSRNHSEGGPATGGSCEVGVCQAEFY</sequence>
<gene>
    <name evidence="3" type="ORF">SEMRO_1625_G286790.1</name>
</gene>
<feature type="compositionally biased region" description="Low complexity" evidence="1">
    <location>
        <begin position="37"/>
        <end position="48"/>
    </location>
</feature>
<feature type="compositionally biased region" description="Basic and acidic residues" evidence="1">
    <location>
        <begin position="256"/>
        <end position="270"/>
    </location>
</feature>
<name>A0A9N8EQR1_9STRA</name>
<accession>A0A9N8EQR1</accession>
<reference evidence="3" key="1">
    <citation type="submission" date="2020-06" db="EMBL/GenBank/DDBJ databases">
        <authorList>
            <consortium name="Plant Systems Biology data submission"/>
        </authorList>
    </citation>
    <scope>NUCLEOTIDE SEQUENCE</scope>
    <source>
        <strain evidence="3">D6</strain>
    </source>
</reference>
<feature type="compositionally biased region" description="Polar residues" evidence="1">
    <location>
        <begin position="103"/>
        <end position="113"/>
    </location>
</feature>
<feature type="region of interest" description="Disordered" evidence="1">
    <location>
        <begin position="103"/>
        <end position="177"/>
    </location>
</feature>
<organism evidence="3 4">
    <name type="scientific">Seminavis robusta</name>
    <dbReference type="NCBI Taxonomy" id="568900"/>
    <lineage>
        <taxon>Eukaryota</taxon>
        <taxon>Sar</taxon>
        <taxon>Stramenopiles</taxon>
        <taxon>Ochrophyta</taxon>
        <taxon>Bacillariophyta</taxon>
        <taxon>Bacillariophyceae</taxon>
        <taxon>Bacillariophycidae</taxon>
        <taxon>Naviculales</taxon>
        <taxon>Naviculaceae</taxon>
        <taxon>Seminavis</taxon>
    </lineage>
</organism>
<feature type="compositionally biased region" description="Low complexity" evidence="1">
    <location>
        <begin position="60"/>
        <end position="73"/>
    </location>
</feature>
<evidence type="ECO:0000313" key="4">
    <source>
        <dbReference type="Proteomes" id="UP001153069"/>
    </source>
</evidence>
<feature type="transmembrane region" description="Helical" evidence="2">
    <location>
        <begin position="328"/>
        <end position="351"/>
    </location>
</feature>
<keyword evidence="2" id="KW-1133">Transmembrane helix</keyword>
<keyword evidence="4" id="KW-1185">Reference proteome</keyword>
<feature type="region of interest" description="Disordered" evidence="1">
    <location>
        <begin position="1"/>
        <end position="90"/>
    </location>
</feature>
<feature type="compositionally biased region" description="Polar residues" evidence="1">
    <location>
        <begin position="74"/>
        <end position="90"/>
    </location>
</feature>
<keyword evidence="2" id="KW-0472">Membrane</keyword>
<evidence type="ECO:0000313" key="3">
    <source>
        <dbReference type="EMBL" id="CAB9525063.1"/>
    </source>
</evidence>
<feature type="compositionally biased region" description="Polar residues" evidence="1">
    <location>
        <begin position="121"/>
        <end position="177"/>
    </location>
</feature>
<comment type="caution">
    <text evidence="3">The sequence shown here is derived from an EMBL/GenBank/DDBJ whole genome shotgun (WGS) entry which is preliminary data.</text>
</comment>
<protein>
    <submittedName>
        <fullName evidence="3">Uncharacterized protein</fullName>
    </submittedName>
</protein>